<keyword evidence="8" id="KW-0414">Isoprene biosynthesis</keyword>
<sequence length="280" mass="30979">MSDFESYLSHCLDTLEHSRVREAMQYSLMAGGKRIRPRLLLAVLRAYGFEETIGYPVAAAIEMIHTYSLIHDDLPAMDNDTLRRGMPTCHVKFGEDVAILAGDALLTQAFYTAAACTCRAEVLVEILKLLSEFSGANGMILGQIKDLEGEANPGIDHAGLQDIHYYKTGRLLSLPLVCAALLAGHREDAAVWERIGADTGLSFQIQDDILDVTSTVEELGKNINSDAENKKTTYVTLMGVEAAREEADRYYRRALAQLDALPLDAAPVRELFDQLMKRKN</sequence>
<dbReference type="Gene3D" id="1.10.600.10">
    <property type="entry name" value="Farnesyl Diphosphate Synthase"/>
    <property type="match status" value="1"/>
</dbReference>
<dbReference type="NCBIfam" id="NF045485">
    <property type="entry name" value="FPPsyn"/>
    <property type="match status" value="1"/>
</dbReference>
<reference evidence="13 14" key="1">
    <citation type="submission" date="2014-08" db="EMBL/GenBank/DDBJ databases">
        <title>Clostridium innocuum, an unnegligible vancomycin-resistant pathogen causing extra-intestinal infections.</title>
        <authorList>
            <person name="Feng Y."/>
            <person name="Chiu C.-H."/>
        </authorList>
    </citation>
    <scope>NUCLEOTIDE SEQUENCE [LARGE SCALE GENOMIC DNA]</scope>
    <source>
        <strain evidence="13 14">AN88</strain>
    </source>
</reference>
<dbReference type="InterPro" id="IPR053378">
    <property type="entry name" value="Prenyl_diphosphate_synthase"/>
</dbReference>
<evidence type="ECO:0000256" key="9">
    <source>
        <dbReference type="ARBA" id="ARBA00032380"/>
    </source>
</evidence>
<evidence type="ECO:0000256" key="8">
    <source>
        <dbReference type="ARBA" id="ARBA00023229"/>
    </source>
</evidence>
<accession>A0A099I874</accession>
<dbReference type="InterPro" id="IPR033749">
    <property type="entry name" value="Polyprenyl_synt_CS"/>
</dbReference>
<dbReference type="GO" id="GO:0005737">
    <property type="term" value="C:cytoplasm"/>
    <property type="evidence" value="ECO:0007669"/>
    <property type="project" value="UniProtKB-ARBA"/>
</dbReference>
<organism evidence="13 14">
    <name type="scientific">Clostridium innocuum</name>
    <dbReference type="NCBI Taxonomy" id="1522"/>
    <lineage>
        <taxon>Bacteria</taxon>
        <taxon>Bacillati</taxon>
        <taxon>Bacillota</taxon>
        <taxon>Clostridia</taxon>
        <taxon>Eubacteriales</taxon>
        <taxon>Clostridiaceae</taxon>
        <taxon>Clostridium</taxon>
    </lineage>
</organism>
<dbReference type="Proteomes" id="UP000030008">
    <property type="component" value="Unassembled WGS sequence"/>
</dbReference>
<dbReference type="InterPro" id="IPR000092">
    <property type="entry name" value="Polyprenyl_synt"/>
</dbReference>
<evidence type="ECO:0000256" key="5">
    <source>
        <dbReference type="ARBA" id="ARBA00022679"/>
    </source>
</evidence>
<dbReference type="GO" id="GO:0046872">
    <property type="term" value="F:metal ion binding"/>
    <property type="evidence" value="ECO:0007669"/>
    <property type="project" value="UniProtKB-KW"/>
</dbReference>
<evidence type="ECO:0000313" key="14">
    <source>
        <dbReference type="Proteomes" id="UP000030008"/>
    </source>
</evidence>
<evidence type="ECO:0000256" key="1">
    <source>
        <dbReference type="ARBA" id="ARBA00001946"/>
    </source>
</evidence>
<dbReference type="GO" id="GO:0004337">
    <property type="term" value="F:(2E,6E)-farnesyl diphosphate synthase activity"/>
    <property type="evidence" value="ECO:0007669"/>
    <property type="project" value="UniProtKB-EC"/>
</dbReference>
<keyword evidence="6" id="KW-0479">Metal-binding</keyword>
<comment type="catalytic activity">
    <reaction evidence="11">
        <text>isopentenyl diphosphate + (2E)-geranyl diphosphate = (2E,6E)-farnesyl diphosphate + diphosphate</text>
        <dbReference type="Rhea" id="RHEA:19361"/>
        <dbReference type="ChEBI" id="CHEBI:33019"/>
        <dbReference type="ChEBI" id="CHEBI:58057"/>
        <dbReference type="ChEBI" id="CHEBI:128769"/>
        <dbReference type="ChEBI" id="CHEBI:175763"/>
        <dbReference type="EC" id="2.5.1.10"/>
    </reaction>
</comment>
<keyword evidence="5 12" id="KW-0808">Transferase</keyword>
<dbReference type="CDD" id="cd00685">
    <property type="entry name" value="Trans_IPPS_HT"/>
    <property type="match status" value="1"/>
</dbReference>
<dbReference type="SFLD" id="SFLDS00005">
    <property type="entry name" value="Isoprenoid_Synthase_Type_I"/>
    <property type="match status" value="1"/>
</dbReference>
<comment type="similarity">
    <text evidence="2 12">Belongs to the FPP/GGPP synthase family.</text>
</comment>
<name>A0A099I874_CLOIN</name>
<dbReference type="GO" id="GO:0016114">
    <property type="term" value="P:terpenoid biosynthetic process"/>
    <property type="evidence" value="ECO:0007669"/>
    <property type="project" value="UniProtKB-ARBA"/>
</dbReference>
<evidence type="ECO:0000256" key="7">
    <source>
        <dbReference type="ARBA" id="ARBA00022842"/>
    </source>
</evidence>
<dbReference type="PANTHER" id="PTHR43281">
    <property type="entry name" value="FARNESYL DIPHOSPHATE SYNTHASE"/>
    <property type="match status" value="1"/>
</dbReference>
<gene>
    <name evidence="13" type="ORF">CIAN88_07280</name>
</gene>
<dbReference type="PROSITE" id="PS00723">
    <property type="entry name" value="POLYPRENYL_SYNTHASE_1"/>
    <property type="match status" value="1"/>
</dbReference>
<protein>
    <recommendedName>
        <fullName evidence="4">Farnesyl diphosphate synthase</fullName>
        <ecNumber evidence="3">2.5.1.10</ecNumber>
    </recommendedName>
    <alternativeName>
        <fullName evidence="10">(2E,6E)-farnesyl diphosphate synthase</fullName>
    </alternativeName>
    <alternativeName>
        <fullName evidence="9">Geranyltranstransferase</fullName>
    </alternativeName>
</protein>
<evidence type="ECO:0000256" key="2">
    <source>
        <dbReference type="ARBA" id="ARBA00006706"/>
    </source>
</evidence>
<comment type="caution">
    <text evidence="13">The sequence shown here is derived from an EMBL/GenBank/DDBJ whole genome shotgun (WGS) entry which is preliminary data.</text>
</comment>
<evidence type="ECO:0000313" key="13">
    <source>
        <dbReference type="EMBL" id="KGJ53771.1"/>
    </source>
</evidence>
<dbReference type="SFLD" id="SFLDG01017">
    <property type="entry name" value="Polyprenyl_Transferase_Like"/>
    <property type="match status" value="1"/>
</dbReference>
<proteinExistence type="inferred from homology"/>
<evidence type="ECO:0000256" key="12">
    <source>
        <dbReference type="RuleBase" id="RU004466"/>
    </source>
</evidence>
<dbReference type="FunFam" id="1.10.600.10:FF:000001">
    <property type="entry name" value="Geranylgeranyl diphosphate synthase"/>
    <property type="match status" value="1"/>
</dbReference>
<evidence type="ECO:0000256" key="6">
    <source>
        <dbReference type="ARBA" id="ARBA00022723"/>
    </source>
</evidence>
<dbReference type="EMBL" id="JQIF01000033">
    <property type="protein sequence ID" value="KGJ53771.1"/>
    <property type="molecule type" value="Genomic_DNA"/>
</dbReference>
<dbReference type="Pfam" id="PF00348">
    <property type="entry name" value="polyprenyl_synt"/>
    <property type="match status" value="1"/>
</dbReference>
<evidence type="ECO:0000256" key="11">
    <source>
        <dbReference type="ARBA" id="ARBA00049399"/>
    </source>
</evidence>
<dbReference type="AlphaFoldDB" id="A0A099I874"/>
<evidence type="ECO:0000256" key="10">
    <source>
        <dbReference type="ARBA" id="ARBA00032873"/>
    </source>
</evidence>
<dbReference type="RefSeq" id="WP_044904782.1">
    <property type="nucleotide sequence ID" value="NZ_JAQCQO010000008.1"/>
</dbReference>
<evidence type="ECO:0000256" key="4">
    <source>
        <dbReference type="ARBA" id="ARBA00015100"/>
    </source>
</evidence>
<comment type="cofactor">
    <cofactor evidence="1">
        <name>Mg(2+)</name>
        <dbReference type="ChEBI" id="CHEBI:18420"/>
    </cofactor>
</comment>
<evidence type="ECO:0000256" key="3">
    <source>
        <dbReference type="ARBA" id="ARBA00012439"/>
    </source>
</evidence>
<dbReference type="InterPro" id="IPR008949">
    <property type="entry name" value="Isoprenoid_synthase_dom_sf"/>
</dbReference>
<keyword evidence="7" id="KW-0460">Magnesium</keyword>
<dbReference type="EC" id="2.5.1.10" evidence="3"/>
<dbReference type="PANTHER" id="PTHR43281:SF1">
    <property type="entry name" value="FARNESYL DIPHOSPHATE SYNTHASE"/>
    <property type="match status" value="1"/>
</dbReference>
<dbReference type="SUPFAM" id="SSF48576">
    <property type="entry name" value="Terpenoid synthases"/>
    <property type="match status" value="1"/>
</dbReference>